<comment type="pathway">
    <text evidence="1">Antibiotic biosynthesis.</text>
</comment>
<comment type="similarity">
    <text evidence="2">Belongs to the glycosyltransferase 28 family.</text>
</comment>
<evidence type="ECO:0000259" key="8">
    <source>
        <dbReference type="Pfam" id="PF21036"/>
    </source>
</evidence>
<dbReference type="GO" id="GO:0008194">
    <property type="term" value="F:UDP-glycosyltransferase activity"/>
    <property type="evidence" value="ECO:0007669"/>
    <property type="project" value="InterPro"/>
</dbReference>
<dbReference type="InterPro" id="IPR010610">
    <property type="entry name" value="EryCIII-like_C"/>
</dbReference>
<dbReference type="AlphaFoldDB" id="A0A1G6LEH3"/>
<dbReference type="SUPFAM" id="SSF53756">
    <property type="entry name" value="UDP-Glycosyltransferase/glycogen phosphorylase"/>
    <property type="match status" value="1"/>
</dbReference>
<dbReference type="FunFam" id="3.40.50.2000:FF:000261">
    <property type="entry name" value="Putative glycosyl transferase"/>
    <property type="match status" value="1"/>
</dbReference>
<dbReference type="InterPro" id="IPR048284">
    <property type="entry name" value="EryCIII-like_N"/>
</dbReference>
<evidence type="ECO:0000259" key="7">
    <source>
        <dbReference type="Pfam" id="PF06722"/>
    </source>
</evidence>
<dbReference type="GO" id="GO:0016758">
    <property type="term" value="F:hexosyltransferase activity"/>
    <property type="evidence" value="ECO:0007669"/>
    <property type="project" value="UniProtKB-ARBA"/>
</dbReference>
<dbReference type="Pfam" id="PF21036">
    <property type="entry name" value="EryCIII-like_N"/>
    <property type="match status" value="1"/>
</dbReference>
<dbReference type="Proteomes" id="UP000182100">
    <property type="component" value="Unassembled WGS sequence"/>
</dbReference>
<accession>A0A1G6LEH3</accession>
<sequence>MKVLVTAFAMDAHFNGVVPLAWALRAAGHDVRVASQPALTDSITRAGLTAVPVGADHQVQAAMGAMAPGVFALHRNPDYLENRPELLDLQFLEASASMLTAAFYAQINNDSMIDEMVDFARWWHPDLVIWEPFTFAGAVTARVTGAAHARLLWGPDLFLRVHDRFRQALDEAPAEHRDDALEEWLTWTLERHGAAFGPEVISGHWTIDQMPPSVRFATSRPTVPMRFVPYNGPVPAVVPPWLRADPGRPRVLLTQGITERSTGFTGLPRAGELLAAIAELDAEVVATVKAEERAGLPPLPENVRVVDSLSLHVVLPSCAAVVHHGGAGTWATAALHGVPQLALAWQWDDVFRAGQLEKLGAGIFLPPHGEGASAARVRDRLAQVLAEPSFRQGAARIRAEMLRIPAPGAVVPALERLTARHRAPAGQGVRG</sequence>
<dbReference type="PANTHER" id="PTHR48050">
    <property type="entry name" value="STEROL 3-BETA-GLUCOSYLTRANSFERASE"/>
    <property type="match status" value="1"/>
</dbReference>
<proteinExistence type="inferred from homology"/>
<keyword evidence="4 9" id="KW-0808">Transferase</keyword>
<dbReference type="InterPro" id="IPR030953">
    <property type="entry name" value="Glycosyl_450act"/>
</dbReference>
<evidence type="ECO:0000313" key="10">
    <source>
        <dbReference type="Proteomes" id="UP000182100"/>
    </source>
</evidence>
<dbReference type="CDD" id="cd03784">
    <property type="entry name" value="GT1_Gtf-like"/>
    <property type="match status" value="1"/>
</dbReference>
<evidence type="ECO:0000313" key="9">
    <source>
        <dbReference type="EMBL" id="SDC41639.1"/>
    </source>
</evidence>
<dbReference type="InterPro" id="IPR002213">
    <property type="entry name" value="UDP_glucos_trans"/>
</dbReference>
<dbReference type="Pfam" id="PF06722">
    <property type="entry name" value="EryCIII-like_C"/>
    <property type="match status" value="1"/>
</dbReference>
<keyword evidence="6" id="KW-0045">Antibiotic biosynthesis</keyword>
<evidence type="ECO:0000256" key="1">
    <source>
        <dbReference type="ARBA" id="ARBA00004792"/>
    </source>
</evidence>
<feature type="domain" description="Erythromycin biosynthesis protein CIII-like C-terminal" evidence="7">
    <location>
        <begin position="272"/>
        <end position="417"/>
    </location>
</feature>
<evidence type="ECO:0000256" key="6">
    <source>
        <dbReference type="ARBA" id="ARBA00023194"/>
    </source>
</evidence>
<dbReference type="RefSeq" id="WP_055571862.1">
    <property type="nucleotide sequence ID" value="NZ_FMZK01000002.1"/>
</dbReference>
<evidence type="ECO:0000256" key="5">
    <source>
        <dbReference type="ARBA" id="ARBA00022729"/>
    </source>
</evidence>
<protein>
    <submittedName>
        <fullName evidence="9">Glycosyltransferase/glycosyltransferase</fullName>
    </submittedName>
</protein>
<dbReference type="PANTHER" id="PTHR48050:SF13">
    <property type="entry name" value="STEROL 3-BETA-GLUCOSYLTRANSFERASE UGT80A2"/>
    <property type="match status" value="1"/>
</dbReference>
<reference evidence="10" key="1">
    <citation type="submission" date="2016-10" db="EMBL/GenBank/DDBJ databases">
        <authorList>
            <person name="Varghese N."/>
            <person name="Submissions S."/>
        </authorList>
    </citation>
    <scope>NUCLEOTIDE SEQUENCE [LARGE SCALE GENOMIC DNA]</scope>
    <source>
        <strain evidence="10">CGMCC 4.3504</strain>
    </source>
</reference>
<dbReference type="STRING" id="67344.SAMN05216505_10283"/>
<gene>
    <name evidence="9" type="ORF">SAMN05216505_10283</name>
</gene>
<keyword evidence="3" id="KW-0328">Glycosyltransferase</keyword>
<keyword evidence="5" id="KW-0732">Signal</keyword>
<organism evidence="9 10">
    <name type="scientific">Streptomyces prasinopilosus</name>
    <dbReference type="NCBI Taxonomy" id="67344"/>
    <lineage>
        <taxon>Bacteria</taxon>
        <taxon>Bacillati</taxon>
        <taxon>Actinomycetota</taxon>
        <taxon>Actinomycetes</taxon>
        <taxon>Kitasatosporales</taxon>
        <taxon>Streptomycetaceae</taxon>
        <taxon>Streptomyces</taxon>
    </lineage>
</organism>
<dbReference type="GO" id="GO:0017000">
    <property type="term" value="P:antibiotic biosynthetic process"/>
    <property type="evidence" value="ECO:0007669"/>
    <property type="project" value="UniProtKB-KW"/>
</dbReference>
<dbReference type="Gene3D" id="3.40.50.2000">
    <property type="entry name" value="Glycogen Phosphorylase B"/>
    <property type="match status" value="2"/>
</dbReference>
<evidence type="ECO:0000256" key="2">
    <source>
        <dbReference type="ARBA" id="ARBA00006962"/>
    </source>
</evidence>
<evidence type="ECO:0000256" key="3">
    <source>
        <dbReference type="ARBA" id="ARBA00022676"/>
    </source>
</evidence>
<dbReference type="FunFam" id="3.40.50.2000:FF:000072">
    <property type="entry name" value="Glycosyl transferase"/>
    <property type="match status" value="1"/>
</dbReference>
<dbReference type="NCBIfam" id="TIGR04516">
    <property type="entry name" value="glycosyl_450act"/>
    <property type="match status" value="1"/>
</dbReference>
<name>A0A1G6LEH3_9ACTN</name>
<evidence type="ECO:0000256" key="4">
    <source>
        <dbReference type="ARBA" id="ARBA00022679"/>
    </source>
</evidence>
<feature type="domain" description="Erythromycin biosynthesis protein CIII-like N-terminal" evidence="8">
    <location>
        <begin position="22"/>
        <end position="256"/>
    </location>
</feature>
<keyword evidence="10" id="KW-1185">Reference proteome</keyword>
<dbReference type="EMBL" id="FMZK01000002">
    <property type="protein sequence ID" value="SDC41639.1"/>
    <property type="molecule type" value="Genomic_DNA"/>
</dbReference>
<dbReference type="InterPro" id="IPR050426">
    <property type="entry name" value="Glycosyltransferase_28"/>
</dbReference>